<organism evidence="3 4">
    <name type="scientific">Streptomyces glaucosporus</name>
    <dbReference type="NCBI Taxonomy" id="284044"/>
    <lineage>
        <taxon>Bacteria</taxon>
        <taxon>Bacillati</taxon>
        <taxon>Actinomycetota</taxon>
        <taxon>Actinomycetes</taxon>
        <taxon>Kitasatosporales</taxon>
        <taxon>Streptomycetaceae</taxon>
        <taxon>Streptomyces</taxon>
    </lineage>
</organism>
<keyword evidence="4" id="KW-1185">Reference proteome</keyword>
<dbReference type="Gene3D" id="2.60.40.3670">
    <property type="match status" value="1"/>
</dbReference>
<dbReference type="CDD" id="cd00198">
    <property type="entry name" value="vWFA"/>
    <property type="match status" value="1"/>
</dbReference>
<dbReference type="Gene3D" id="1.20.120.1690">
    <property type="match status" value="1"/>
</dbReference>
<dbReference type="Gene3D" id="3.40.50.410">
    <property type="entry name" value="von Willebrand factor, type A domain"/>
    <property type="match status" value="1"/>
</dbReference>
<evidence type="ECO:0000259" key="2">
    <source>
        <dbReference type="PROSITE" id="PS50234"/>
    </source>
</evidence>
<evidence type="ECO:0000313" key="4">
    <source>
        <dbReference type="Proteomes" id="UP001500058"/>
    </source>
</evidence>
<evidence type="ECO:0000256" key="1">
    <source>
        <dbReference type="SAM" id="MobiDB-lite"/>
    </source>
</evidence>
<evidence type="ECO:0000313" key="3">
    <source>
        <dbReference type="EMBL" id="GAA2415885.1"/>
    </source>
</evidence>
<name>A0ABN3IYD1_9ACTN</name>
<dbReference type="SMART" id="SM00327">
    <property type="entry name" value="VWA"/>
    <property type="match status" value="1"/>
</dbReference>
<dbReference type="PROSITE" id="PS50234">
    <property type="entry name" value="VWFA"/>
    <property type="match status" value="1"/>
</dbReference>
<reference evidence="3 4" key="1">
    <citation type="journal article" date="2019" name="Int. J. Syst. Evol. Microbiol.">
        <title>The Global Catalogue of Microorganisms (GCM) 10K type strain sequencing project: providing services to taxonomists for standard genome sequencing and annotation.</title>
        <authorList>
            <consortium name="The Broad Institute Genomics Platform"/>
            <consortium name="The Broad Institute Genome Sequencing Center for Infectious Disease"/>
            <person name="Wu L."/>
            <person name="Ma J."/>
        </authorList>
    </citation>
    <scope>NUCLEOTIDE SEQUENCE [LARGE SCALE GENOMIC DNA]</scope>
    <source>
        <strain evidence="3 4">JCM 6921</strain>
    </source>
</reference>
<comment type="caution">
    <text evidence="3">The sequence shown here is derived from an EMBL/GenBank/DDBJ whole genome shotgun (WGS) entry which is preliminary data.</text>
</comment>
<feature type="region of interest" description="Disordered" evidence="1">
    <location>
        <begin position="489"/>
        <end position="509"/>
    </location>
</feature>
<dbReference type="SUPFAM" id="SSF53300">
    <property type="entry name" value="vWA-like"/>
    <property type="match status" value="1"/>
</dbReference>
<proteinExistence type="predicted"/>
<sequence length="548" mass="58816">MTDPTADRAADDTAGRPAGRPARPEPGTAPRRPRVRMTAEYDRDQYAPGGGPGAHEVSVHLEIRVEGLEAVVPRRAPQRSEVVIIDCSGSMAHPTLRKIAAARKAAAAAIGQLPDGTHFALVAGTDTARLAYPTGDRLADPAEPATVAATNATREEGRRTALTLDAHGGTRISAWLSLAHRLLAARPDAPFRHALLLTDGKDEHGRAGELERVLDSCAGEFTCDALGIGEDWDAEQLQRIADRLHGRAEAVVADGAEEFEAQLTGLFRELVGASVRRTLPQLTLEVRTGRHLSVGLFRQLQPTVLDLTDTAVDEGDRVLFPTGAWGDEQRWYELRLRVDPGPSGGPGGPGGPGDPGGREPHTERIASLRLAARDFEEVALPGEEHVTVRWTGEEPPLTDTGTVGWHFRHQDELRDAIRAGARALYQGRTAGAERELGKAVRLAYRLKDDAHLARLRNVVTVENTAMGKVTIRDDITPGRVQELVVLSRHTTPPPSGHAPSADPPSGAARPVVCPRCLEKVRPARFCENCGHLLDGAPGSTDGSGTEER</sequence>
<dbReference type="InterPro" id="IPR002035">
    <property type="entry name" value="VWF_A"/>
</dbReference>
<dbReference type="RefSeq" id="WP_344633614.1">
    <property type="nucleotide sequence ID" value="NZ_BAAATJ010000035.1"/>
</dbReference>
<dbReference type="Pfam" id="PF13768">
    <property type="entry name" value="VWA_3"/>
    <property type="match status" value="1"/>
</dbReference>
<feature type="domain" description="VWFA" evidence="2">
    <location>
        <begin position="80"/>
        <end position="270"/>
    </location>
</feature>
<gene>
    <name evidence="3" type="ORF">GCM10010420_52510</name>
</gene>
<feature type="region of interest" description="Disordered" evidence="1">
    <location>
        <begin position="1"/>
        <end position="37"/>
    </location>
</feature>
<dbReference type="InterPro" id="IPR036465">
    <property type="entry name" value="vWFA_dom_sf"/>
</dbReference>
<dbReference type="Proteomes" id="UP001500058">
    <property type="component" value="Unassembled WGS sequence"/>
</dbReference>
<feature type="compositionally biased region" description="Basic and acidic residues" evidence="1">
    <location>
        <begin position="1"/>
        <end position="14"/>
    </location>
</feature>
<feature type="compositionally biased region" description="Gly residues" evidence="1">
    <location>
        <begin position="342"/>
        <end position="355"/>
    </location>
</feature>
<feature type="region of interest" description="Disordered" evidence="1">
    <location>
        <begin position="337"/>
        <end position="361"/>
    </location>
</feature>
<dbReference type="EMBL" id="BAAATJ010000035">
    <property type="protein sequence ID" value="GAA2415885.1"/>
    <property type="molecule type" value="Genomic_DNA"/>
</dbReference>
<feature type="compositionally biased region" description="Low complexity" evidence="1">
    <location>
        <begin position="15"/>
        <end position="30"/>
    </location>
</feature>
<accession>A0ABN3IYD1</accession>
<protein>
    <submittedName>
        <fullName evidence="3">VWA domain-containing protein</fullName>
    </submittedName>
</protein>